<comment type="caution">
    <text evidence="6">The sequence shown here is derived from an EMBL/GenBank/DDBJ whole genome shotgun (WGS) entry which is preliminary data.</text>
</comment>
<protein>
    <submittedName>
        <fullName evidence="6">MAPEG family protein</fullName>
    </submittedName>
</protein>
<evidence type="ECO:0000313" key="6">
    <source>
        <dbReference type="EMBL" id="MCJ2181175.1"/>
    </source>
</evidence>
<dbReference type="InterPro" id="IPR001129">
    <property type="entry name" value="Membr-assoc_MAPEG"/>
</dbReference>
<keyword evidence="4 5" id="KW-0472">Membrane</keyword>
<accession>A0ABT0B7X9</accession>
<keyword evidence="7" id="KW-1185">Reference proteome</keyword>
<dbReference type="InterPro" id="IPR023352">
    <property type="entry name" value="MAPEG-like_dom_sf"/>
</dbReference>
<evidence type="ECO:0000256" key="4">
    <source>
        <dbReference type="ARBA" id="ARBA00023136"/>
    </source>
</evidence>
<dbReference type="Gene3D" id="1.20.120.550">
    <property type="entry name" value="Membrane associated eicosanoid/glutathione metabolism-like domain"/>
    <property type="match status" value="1"/>
</dbReference>
<evidence type="ECO:0000256" key="1">
    <source>
        <dbReference type="ARBA" id="ARBA00004370"/>
    </source>
</evidence>
<comment type="subcellular location">
    <subcellularLocation>
        <location evidence="1">Membrane</location>
    </subcellularLocation>
</comment>
<dbReference type="SUPFAM" id="SSF161084">
    <property type="entry name" value="MAPEG domain-like"/>
    <property type="match status" value="1"/>
</dbReference>
<name>A0ABT0B7X9_9SPHN</name>
<dbReference type="PANTHER" id="PTHR35814:SF1">
    <property type="entry name" value="GLUTATHIONE S-TRANSFERASE-RELATED"/>
    <property type="match status" value="1"/>
</dbReference>
<proteinExistence type="predicted"/>
<evidence type="ECO:0000256" key="2">
    <source>
        <dbReference type="ARBA" id="ARBA00022692"/>
    </source>
</evidence>
<dbReference type="EMBL" id="JALHLF010000001">
    <property type="protein sequence ID" value="MCJ2181175.1"/>
    <property type="molecule type" value="Genomic_DNA"/>
</dbReference>
<dbReference type="Pfam" id="PF01124">
    <property type="entry name" value="MAPEG"/>
    <property type="match status" value="1"/>
</dbReference>
<feature type="transmembrane region" description="Helical" evidence="5">
    <location>
        <begin position="6"/>
        <end position="26"/>
    </location>
</feature>
<dbReference type="PANTHER" id="PTHR35814">
    <property type="match status" value="1"/>
</dbReference>
<sequence length="130" mass="13548">MILQTTLSLSAAAVAINLWLGTRIAAVRNKDKIWHGDGDNPLLMRRMRAQANFIENTPFLLILAAAIELSGAGGTWLWVAGGAYMLARIAHALGMDAATPNPARGLGFGAGLLVSLGLAAVAVLVAVGRF</sequence>
<evidence type="ECO:0000256" key="5">
    <source>
        <dbReference type="SAM" id="Phobius"/>
    </source>
</evidence>
<evidence type="ECO:0000313" key="7">
    <source>
        <dbReference type="Proteomes" id="UP001162881"/>
    </source>
</evidence>
<keyword evidence="2 5" id="KW-0812">Transmembrane</keyword>
<feature type="transmembrane region" description="Helical" evidence="5">
    <location>
        <begin position="53"/>
        <end position="70"/>
    </location>
</feature>
<keyword evidence="3 5" id="KW-1133">Transmembrane helix</keyword>
<reference evidence="6" key="1">
    <citation type="submission" date="2022-03" db="EMBL/GenBank/DDBJ databases">
        <title>Identification of a novel bacterium isolated from mangrove sediments.</title>
        <authorList>
            <person name="Pan X."/>
        </authorList>
    </citation>
    <scope>NUCLEOTIDE SEQUENCE</scope>
    <source>
        <strain evidence="6">B1949</strain>
    </source>
</reference>
<dbReference type="Proteomes" id="UP001162881">
    <property type="component" value="Unassembled WGS sequence"/>
</dbReference>
<dbReference type="RefSeq" id="WP_244016213.1">
    <property type="nucleotide sequence ID" value="NZ_JALHLF010000001.1"/>
</dbReference>
<feature type="transmembrane region" description="Helical" evidence="5">
    <location>
        <begin position="106"/>
        <end position="127"/>
    </location>
</feature>
<organism evidence="6 7">
    <name type="scientific">Novosphingobium organovorum</name>
    <dbReference type="NCBI Taxonomy" id="2930092"/>
    <lineage>
        <taxon>Bacteria</taxon>
        <taxon>Pseudomonadati</taxon>
        <taxon>Pseudomonadota</taxon>
        <taxon>Alphaproteobacteria</taxon>
        <taxon>Sphingomonadales</taxon>
        <taxon>Sphingomonadaceae</taxon>
        <taxon>Novosphingobium</taxon>
    </lineage>
</organism>
<evidence type="ECO:0000256" key="3">
    <source>
        <dbReference type="ARBA" id="ARBA00022989"/>
    </source>
</evidence>
<gene>
    <name evidence="6" type="ORF">MTR62_00400</name>
</gene>